<dbReference type="AlphaFoldDB" id="A0A1B7XMV9"/>
<name>A0A1B7XMV9_9BACT</name>
<dbReference type="PATRIC" id="fig|1560234.3.peg.1272"/>
<sequence length="156" mass="17593">MNIDWKIHKKRGNYRPVLTYTITLTEFEKSLAMPSVRITSTIPKPPETGWSHCWPDQHERADWTPSEYYQLMSPSHKAKDTLVTLKLPWRESNEYPEVEESLAALRDAFEEELVASMNSGAVNTQGSLKTSASAKGVIAPTFAAERILQSVARKTA</sequence>
<reference evidence="1 2" key="1">
    <citation type="submission" date="2015-01" db="EMBL/GenBank/DDBJ databases">
        <title>Desulfovibrio sp. JC271 draft genome sequence.</title>
        <authorList>
            <person name="Shivani Y."/>
            <person name="Subhash Y."/>
            <person name="Sasikala C."/>
            <person name="Ramana C.V."/>
        </authorList>
    </citation>
    <scope>NUCLEOTIDE SEQUENCE [LARGE SCALE GENOMIC DNA]</scope>
    <source>
        <strain evidence="1 2">JC271</strain>
    </source>
</reference>
<dbReference type="Proteomes" id="UP000091979">
    <property type="component" value="Unassembled WGS sequence"/>
</dbReference>
<dbReference type="STRING" id="1560234.SP90_01980"/>
<keyword evidence="2" id="KW-1185">Reference proteome</keyword>
<evidence type="ECO:0000313" key="1">
    <source>
        <dbReference type="EMBL" id="OBQ56852.1"/>
    </source>
</evidence>
<proteinExistence type="predicted"/>
<dbReference type="EMBL" id="JXMS01000002">
    <property type="protein sequence ID" value="OBQ56852.1"/>
    <property type="molecule type" value="Genomic_DNA"/>
</dbReference>
<protein>
    <submittedName>
        <fullName evidence="1">Uncharacterized protein</fullName>
    </submittedName>
</protein>
<comment type="caution">
    <text evidence="1">The sequence shown here is derived from an EMBL/GenBank/DDBJ whole genome shotgun (WGS) entry which is preliminary data.</text>
</comment>
<dbReference type="OrthoDB" id="5458931at2"/>
<accession>A0A1B7XMV9</accession>
<evidence type="ECO:0000313" key="2">
    <source>
        <dbReference type="Proteomes" id="UP000091979"/>
    </source>
</evidence>
<organism evidence="1 2">
    <name type="scientific">Halodesulfovibrio spirochaetisodalis</name>
    <dbReference type="NCBI Taxonomy" id="1560234"/>
    <lineage>
        <taxon>Bacteria</taxon>
        <taxon>Pseudomonadati</taxon>
        <taxon>Thermodesulfobacteriota</taxon>
        <taxon>Desulfovibrionia</taxon>
        <taxon>Desulfovibrionales</taxon>
        <taxon>Desulfovibrionaceae</taxon>
        <taxon>Halodesulfovibrio</taxon>
    </lineage>
</organism>
<dbReference type="RefSeq" id="WP_066852010.1">
    <property type="nucleotide sequence ID" value="NZ_JXMS01000002.1"/>
</dbReference>
<gene>
    <name evidence="1" type="ORF">SP90_01980</name>
</gene>